<organism evidence="1 2">
    <name type="scientific">Dothistroma septosporum (strain NZE10 / CBS 128990)</name>
    <name type="common">Red band needle blight fungus</name>
    <name type="synonym">Mycosphaerella pini</name>
    <dbReference type="NCBI Taxonomy" id="675120"/>
    <lineage>
        <taxon>Eukaryota</taxon>
        <taxon>Fungi</taxon>
        <taxon>Dikarya</taxon>
        <taxon>Ascomycota</taxon>
        <taxon>Pezizomycotina</taxon>
        <taxon>Dothideomycetes</taxon>
        <taxon>Dothideomycetidae</taxon>
        <taxon>Mycosphaerellales</taxon>
        <taxon>Mycosphaerellaceae</taxon>
        <taxon>Dothistroma</taxon>
    </lineage>
</organism>
<sequence>MGLLKFPSDVTNHNGEWLPGVILMRGASVALLLILQPNDVPEEEETKNVFSTVQPRIAARNLRLANIPADMLDESGTFAGGAAEEIEEETGLKLKADELIDMTAPTLAEGGPTTERLQHATHPSTGGCDESITAFLWQRRVKRSGRPYGLPPWWRRQVD</sequence>
<gene>
    <name evidence="1" type="ORF">DOTSEDRAFT_52827</name>
</gene>
<dbReference type="STRING" id="675120.N1PT44"/>
<dbReference type="AlphaFoldDB" id="N1PT44"/>
<keyword evidence="2" id="KW-1185">Reference proteome</keyword>
<evidence type="ECO:0008006" key="3">
    <source>
        <dbReference type="Google" id="ProtNLM"/>
    </source>
</evidence>
<dbReference type="OrthoDB" id="10249920at2759"/>
<reference evidence="1 2" key="2">
    <citation type="journal article" date="2012" name="PLoS Pathog.">
        <title>Diverse lifestyles and strategies of plant pathogenesis encoded in the genomes of eighteen Dothideomycetes fungi.</title>
        <authorList>
            <person name="Ohm R.A."/>
            <person name="Feau N."/>
            <person name="Henrissat B."/>
            <person name="Schoch C.L."/>
            <person name="Horwitz B.A."/>
            <person name="Barry K.W."/>
            <person name="Condon B.J."/>
            <person name="Copeland A.C."/>
            <person name="Dhillon B."/>
            <person name="Glaser F."/>
            <person name="Hesse C.N."/>
            <person name="Kosti I."/>
            <person name="LaButti K."/>
            <person name="Lindquist E.A."/>
            <person name="Lucas S."/>
            <person name="Salamov A.A."/>
            <person name="Bradshaw R.E."/>
            <person name="Ciuffetti L."/>
            <person name="Hamelin R.C."/>
            <person name="Kema G.H.J."/>
            <person name="Lawrence C."/>
            <person name="Scott J.A."/>
            <person name="Spatafora J.W."/>
            <person name="Turgeon B.G."/>
            <person name="de Wit P.J.G.M."/>
            <person name="Zhong S."/>
            <person name="Goodwin S.B."/>
            <person name="Grigoriev I.V."/>
        </authorList>
    </citation>
    <scope>NUCLEOTIDE SEQUENCE [LARGE SCALE GENOMIC DNA]</scope>
    <source>
        <strain evidence="2">NZE10 / CBS 128990</strain>
    </source>
</reference>
<name>N1PT44_DOTSN</name>
<accession>N1PT44</accession>
<dbReference type="OMA" id="AFESWHN"/>
<protein>
    <recommendedName>
        <fullName evidence="3">Nudix hydrolase domain-containing protein</fullName>
    </recommendedName>
</protein>
<evidence type="ECO:0000313" key="1">
    <source>
        <dbReference type="EMBL" id="EME45589.1"/>
    </source>
</evidence>
<proteinExistence type="predicted"/>
<dbReference type="SUPFAM" id="SSF55811">
    <property type="entry name" value="Nudix"/>
    <property type="match status" value="1"/>
</dbReference>
<dbReference type="eggNOG" id="KOG3041">
    <property type="taxonomic scope" value="Eukaryota"/>
</dbReference>
<dbReference type="HOGENOM" id="CLU_1745387_0_0_1"/>
<dbReference type="Proteomes" id="UP000016933">
    <property type="component" value="Unassembled WGS sequence"/>
</dbReference>
<reference evidence="2" key="1">
    <citation type="journal article" date="2012" name="PLoS Genet.">
        <title>The genomes of the fungal plant pathogens Cladosporium fulvum and Dothistroma septosporum reveal adaptation to different hosts and lifestyles but also signatures of common ancestry.</title>
        <authorList>
            <person name="de Wit P.J.G.M."/>
            <person name="van der Burgt A."/>
            <person name="Oekmen B."/>
            <person name="Stergiopoulos I."/>
            <person name="Abd-Elsalam K.A."/>
            <person name="Aerts A.L."/>
            <person name="Bahkali A.H."/>
            <person name="Beenen H.G."/>
            <person name="Chettri P."/>
            <person name="Cox M.P."/>
            <person name="Datema E."/>
            <person name="de Vries R.P."/>
            <person name="Dhillon B."/>
            <person name="Ganley A.R."/>
            <person name="Griffiths S.A."/>
            <person name="Guo Y."/>
            <person name="Hamelin R.C."/>
            <person name="Henrissat B."/>
            <person name="Kabir M.S."/>
            <person name="Jashni M.K."/>
            <person name="Kema G."/>
            <person name="Klaubauf S."/>
            <person name="Lapidus A."/>
            <person name="Levasseur A."/>
            <person name="Lindquist E."/>
            <person name="Mehrabi R."/>
            <person name="Ohm R.A."/>
            <person name="Owen T.J."/>
            <person name="Salamov A."/>
            <person name="Schwelm A."/>
            <person name="Schijlen E."/>
            <person name="Sun H."/>
            <person name="van den Burg H.A."/>
            <person name="van Ham R.C.H.J."/>
            <person name="Zhang S."/>
            <person name="Goodwin S.B."/>
            <person name="Grigoriev I.V."/>
            <person name="Collemare J."/>
            <person name="Bradshaw R.E."/>
        </authorList>
    </citation>
    <scope>NUCLEOTIDE SEQUENCE [LARGE SCALE GENOMIC DNA]</scope>
    <source>
        <strain evidence="2">NZE10 / CBS 128990</strain>
    </source>
</reference>
<dbReference type="EMBL" id="KB446538">
    <property type="protein sequence ID" value="EME45589.1"/>
    <property type="molecule type" value="Genomic_DNA"/>
</dbReference>
<dbReference type="Gene3D" id="3.90.79.10">
    <property type="entry name" value="Nucleoside Triphosphate Pyrophosphohydrolase"/>
    <property type="match status" value="1"/>
</dbReference>
<evidence type="ECO:0000313" key="2">
    <source>
        <dbReference type="Proteomes" id="UP000016933"/>
    </source>
</evidence>
<dbReference type="InterPro" id="IPR015797">
    <property type="entry name" value="NUDIX_hydrolase-like_dom_sf"/>
</dbReference>